<evidence type="ECO:0000313" key="5">
    <source>
        <dbReference type="Proteomes" id="UP000009256"/>
    </source>
</evidence>
<dbReference type="EMBL" id="CP002326">
    <property type="protein sequence ID" value="ADQ42023.1"/>
    <property type="molecule type" value="Genomic_DNA"/>
</dbReference>
<dbReference type="AlphaFoldDB" id="E4S918"/>
<dbReference type="OrthoDB" id="442064at2"/>
<feature type="domain" description="Cas10/Cmr2 second palm" evidence="3">
    <location>
        <begin position="396"/>
        <end position="539"/>
    </location>
</feature>
<dbReference type="InterPro" id="IPR054767">
    <property type="entry name" value="Cas10-Cmr2_palm2"/>
</dbReference>
<dbReference type="eggNOG" id="COG1353">
    <property type="taxonomic scope" value="Bacteria"/>
</dbReference>
<evidence type="ECO:0000256" key="2">
    <source>
        <dbReference type="ARBA" id="ARBA00023118"/>
    </source>
</evidence>
<sequence length="668" mass="76641">MKIVSRENSKPVYSDNEKKSKKYLDQLYPVDGNYISSEELCKLKQLIEEMKDNQTLEELAEKNMSKKETELFDKRFEFSKSLDKNETAYLPALIDAAKIYVLVDFLTSVKESNIEQSTISFSRKDSYLKFLNPDSDDIIKQLLIEVLIETQKENNLSKQDYNQIKEKFKHHDKIMEILEIKIEVVKGGISKIKEYITEADKLAQMRGATELIKEANIERTREIINKAGLIPECLIYGSGGNSFIVVPKNKGQEICEKIEKEYSQLLLGGRFAFEFLEAELGEFLFDYSRLSTKITQKLTTRHIVRLPMLQSTSCQHETPNSVVPQDVKLCTTCWLRDPKIEIKIADEQHWVCDICYSKFAKSKNIRSSYHEEYCKFIGRNISDFKLPESLSEIDDYIALIYGDGNNLGNVIMNIRNVFELMYLSRRLDKITVSAVYEALKNAIEKESEGEENATAEKESKPLLKFEIIILGGEDILMIVPAKWALEVAKQIIEKFDTAFSNTITLSVGILITKSTMPMSAAYDFTVGLLKNAKKYVKKKKLEMGSVDVEVLTGSSILSKKGNKVIFPCEVERLEKILKAFKTIKEKLAKAKIYLFKEAAETLLPEEFELFYVFHKAREENIDAVEKAIQEMLDEDVKFVGGFVKKKDVDGKEQVISPWVEIAKLRDFI</sequence>
<reference evidence="4 5" key="2">
    <citation type="journal article" date="2011" name="J. Bacteriol.">
        <title>Complete genome sequences for the anaerobic, extremely thermophilic plant biomass-degrading bacteria Caldicellulosiruptor hydrothermalis, Caldicellulosiruptor kristjanssonii, Caldicellulosiruptor kronotskyensis, Caldicellulosiruptor owensenis, and Caldicellulosiruptor lactoaceticus.</title>
        <authorList>
            <person name="Blumer-Schuette S.E."/>
            <person name="Ozdemir I."/>
            <person name="Mistry D."/>
            <person name="Lucas S."/>
            <person name="Lapidus A."/>
            <person name="Cheng J.F."/>
            <person name="Goodwin L.A."/>
            <person name="Pitluck S."/>
            <person name="Land M.L."/>
            <person name="Hauser L.J."/>
            <person name="Woyke T."/>
            <person name="Mikhailova N."/>
            <person name="Pati A."/>
            <person name="Kyrpides N.C."/>
            <person name="Ivanova N."/>
            <person name="Detter J.C."/>
            <person name="Walston-Davenport K."/>
            <person name="Han S."/>
            <person name="Adams M.W."/>
            <person name="Kelly R.M."/>
        </authorList>
    </citation>
    <scope>NUCLEOTIDE SEQUENCE [LARGE SCALE GENOMIC DNA]</scope>
    <source>
        <strain evidence="5">ATCC 700853 / DSM 12137 / I77R1B</strain>
    </source>
</reference>
<evidence type="ECO:0000259" key="3">
    <source>
        <dbReference type="Pfam" id="PF22335"/>
    </source>
</evidence>
<dbReference type="InterPro" id="IPR043128">
    <property type="entry name" value="Rev_trsase/Diguanyl_cyclase"/>
</dbReference>
<reference key="1">
    <citation type="submission" date="2010-11" db="EMBL/GenBank/DDBJ databases">
        <title>Complete sequence of chromosome of Caldicellulosiruptor kristjanssonii 177R1B.</title>
        <authorList>
            <consortium name="US DOE Joint Genome Institute"/>
            <person name="Lucas S."/>
            <person name="Copeland A."/>
            <person name="Lapidus A."/>
            <person name="Cheng J.-F."/>
            <person name="Bruce D."/>
            <person name="Goodwin L."/>
            <person name="Pitluck S."/>
            <person name="Davenport K."/>
            <person name="Detter J.C."/>
            <person name="Han C."/>
            <person name="Tapia R."/>
            <person name="Land M."/>
            <person name="Hauser L."/>
            <person name="Jeffries C."/>
            <person name="Kyrpides N."/>
            <person name="Ivanova N."/>
            <person name="Mikhailova N."/>
            <person name="Blumer-Schuette S.E."/>
            <person name="Kelly R.M."/>
            <person name="Woyke T."/>
        </authorList>
    </citation>
    <scope>NUCLEOTIDE SEQUENCE</scope>
    <source>
        <strain>177R1B</strain>
    </source>
</reference>
<dbReference type="InterPro" id="IPR052117">
    <property type="entry name" value="Cas10/Csm1_subtype-III-A"/>
</dbReference>
<dbReference type="PANTHER" id="PTHR36528">
    <property type="entry name" value="CRISPR SYSTEM SINGLE-STRAND-SPECIFIC DEOXYRIBONUCLEASE CAS10/CSM1 (SUBTYPE III-A)"/>
    <property type="match status" value="1"/>
</dbReference>
<name>E4S918_CALA7</name>
<dbReference type="RefSeq" id="WP_013433733.1">
    <property type="nucleotide sequence ID" value="NC_014721.1"/>
</dbReference>
<protein>
    <recommendedName>
        <fullName evidence="3">Cas10/Cmr2 second palm domain-containing protein</fullName>
    </recommendedName>
</protein>
<evidence type="ECO:0000256" key="1">
    <source>
        <dbReference type="ARBA" id="ARBA00022741"/>
    </source>
</evidence>
<dbReference type="STRING" id="632335.Calkr_2600"/>
<keyword evidence="2" id="KW-0051">Antiviral defense</keyword>
<dbReference type="PANTHER" id="PTHR36528:SF1">
    <property type="entry name" value="CRISPR SYSTEM SINGLE-STRAND-SPECIFIC DEOXYRIBONUCLEASE CAS10_CSM1 (SUBTYPE III-A)"/>
    <property type="match status" value="1"/>
</dbReference>
<dbReference type="Gene3D" id="3.30.70.270">
    <property type="match status" value="1"/>
</dbReference>
<dbReference type="Proteomes" id="UP000009256">
    <property type="component" value="Chromosome"/>
</dbReference>
<evidence type="ECO:0000313" key="4">
    <source>
        <dbReference type="EMBL" id="ADQ42023.1"/>
    </source>
</evidence>
<proteinExistence type="predicted"/>
<dbReference type="KEGG" id="cki:Calkr_2600"/>
<accession>E4S918</accession>
<organism evidence="4 5">
    <name type="scientific">Caldicellulosiruptor acetigenus (strain ATCC 700853 / DSM 12137 / I77R1B)</name>
    <name type="common">Caldicellulosiruptor kristjanssonii</name>
    <dbReference type="NCBI Taxonomy" id="632335"/>
    <lineage>
        <taxon>Bacteria</taxon>
        <taxon>Bacillati</taxon>
        <taxon>Bacillota</taxon>
        <taxon>Bacillota incertae sedis</taxon>
        <taxon>Caldicellulosiruptorales</taxon>
        <taxon>Caldicellulosiruptoraceae</taxon>
        <taxon>Caldicellulosiruptor</taxon>
    </lineage>
</organism>
<keyword evidence="5" id="KW-1185">Reference proteome</keyword>
<dbReference type="GO" id="GO:0051607">
    <property type="term" value="P:defense response to virus"/>
    <property type="evidence" value="ECO:0007669"/>
    <property type="project" value="UniProtKB-KW"/>
</dbReference>
<gene>
    <name evidence="4" type="ordered locus">Calkr_2600</name>
</gene>
<keyword evidence="1" id="KW-0547">Nucleotide-binding</keyword>
<dbReference type="HOGENOM" id="CLU_431312_0_0_9"/>
<dbReference type="Pfam" id="PF22335">
    <property type="entry name" value="Cas10-Cmr2_palm2"/>
    <property type="match status" value="1"/>
</dbReference>
<dbReference type="GO" id="GO:0000166">
    <property type="term" value="F:nucleotide binding"/>
    <property type="evidence" value="ECO:0007669"/>
    <property type="project" value="UniProtKB-KW"/>
</dbReference>